<keyword evidence="3" id="KW-0862">Zinc</keyword>
<feature type="domain" description="WLM" evidence="4">
    <location>
        <begin position="1"/>
        <end position="165"/>
    </location>
</feature>
<reference evidence="5" key="2">
    <citation type="submission" date="2011-02" db="EMBL/GenBank/DDBJ databases">
        <authorList>
            <person name="MacLean D."/>
        </authorList>
    </citation>
    <scope>NUCLEOTIDE SEQUENCE</scope>
</reference>
<dbReference type="InterPro" id="IPR036443">
    <property type="entry name" value="Znf_RanBP2_sf"/>
</dbReference>
<dbReference type="GO" id="GO:0005634">
    <property type="term" value="C:nucleus"/>
    <property type="evidence" value="ECO:0007669"/>
    <property type="project" value="TreeGrafter"/>
</dbReference>
<protein>
    <submittedName>
        <fullName evidence="5">Uncharacterized protein AlNc14C43G3564</fullName>
    </submittedName>
</protein>
<organism evidence="5">
    <name type="scientific">Albugo laibachii Nc14</name>
    <dbReference type="NCBI Taxonomy" id="890382"/>
    <lineage>
        <taxon>Eukaryota</taxon>
        <taxon>Sar</taxon>
        <taxon>Stramenopiles</taxon>
        <taxon>Oomycota</taxon>
        <taxon>Peronosporomycetes</taxon>
        <taxon>Albuginales</taxon>
        <taxon>Albuginaceae</taxon>
        <taxon>Albugo</taxon>
    </lineage>
</organism>
<dbReference type="GO" id="GO:0008270">
    <property type="term" value="F:zinc ion binding"/>
    <property type="evidence" value="ECO:0007669"/>
    <property type="project" value="UniProtKB-KW"/>
</dbReference>
<evidence type="ECO:0000259" key="4">
    <source>
        <dbReference type="PROSITE" id="PS51397"/>
    </source>
</evidence>
<dbReference type="PROSITE" id="PS01358">
    <property type="entry name" value="ZF_RANBP2_1"/>
    <property type="match status" value="1"/>
</dbReference>
<keyword evidence="1" id="KW-0479">Metal-binding</keyword>
<reference evidence="5" key="1">
    <citation type="journal article" date="2011" name="PLoS Biol.">
        <title>Gene gain and loss during evolution of obligate parasitism in the white rust pathogen of Arabidopsis thaliana.</title>
        <authorList>
            <person name="Kemen E."/>
            <person name="Gardiner A."/>
            <person name="Schultz-Larsen T."/>
            <person name="Kemen A.C."/>
            <person name="Balmuth A.L."/>
            <person name="Robert-Seilaniantz A."/>
            <person name="Bailey K."/>
            <person name="Holub E."/>
            <person name="Studholme D.J."/>
            <person name="Maclean D."/>
            <person name="Jones J.D."/>
        </authorList>
    </citation>
    <scope>NUCLEOTIDE SEQUENCE</scope>
</reference>
<dbReference type="PROSITE" id="PS51397">
    <property type="entry name" value="WLM"/>
    <property type="match status" value="1"/>
</dbReference>
<dbReference type="Pfam" id="PF08325">
    <property type="entry name" value="WLM"/>
    <property type="match status" value="1"/>
</dbReference>
<dbReference type="GO" id="GO:0006281">
    <property type="term" value="P:DNA repair"/>
    <property type="evidence" value="ECO:0007669"/>
    <property type="project" value="TreeGrafter"/>
</dbReference>
<dbReference type="GO" id="GO:0008237">
    <property type="term" value="F:metallopeptidase activity"/>
    <property type="evidence" value="ECO:0007669"/>
    <property type="project" value="TreeGrafter"/>
</dbReference>
<dbReference type="AlphaFoldDB" id="F0WA20"/>
<dbReference type="PANTHER" id="PTHR46622">
    <property type="entry name" value="DNA-DEPENDENT METALLOPROTEASE WSS1"/>
    <property type="match status" value="1"/>
</dbReference>
<evidence type="ECO:0000256" key="3">
    <source>
        <dbReference type="ARBA" id="ARBA00022833"/>
    </source>
</evidence>
<accession>F0WA20</accession>
<dbReference type="EMBL" id="FR824088">
    <property type="protein sequence ID" value="CCA17990.1"/>
    <property type="molecule type" value="Genomic_DNA"/>
</dbReference>
<gene>
    <name evidence="5" type="primary">AlNc14C43G3564</name>
    <name evidence="5" type="ORF">ALNC14_041330</name>
</gene>
<dbReference type="PANTHER" id="PTHR46622:SF1">
    <property type="entry name" value="DNA-DEPENDENT METALLOPROTEASE WSS1"/>
    <property type="match status" value="1"/>
</dbReference>
<sequence>MQLYEVEAIKALAKQRNPTQAQRLLKRLADQIVPILTKHKFQVRHLQEFFPKDARLLGMNLNRGWKVFIRLRPSRKPDTFYPYEALLETLLHELTHNVYGQHDEAFYKFFAQLKKEAEDLMMNGLSGRSGALFMGSGRGHVLQPNSTSAGDYRHKAALAADIRAKRTLLTKRSAHFLQGLDGQARKQPKFTPSQLREKAYEAAKKRRLDAMQCVIVEDSSDTTALTAWICSQCTFRNLKDNTYCEMCLCPESSITKNHTASKKSHAQRTTNYDLENVIDLRAS</sequence>
<proteinExistence type="predicted"/>
<dbReference type="InterPro" id="IPR053000">
    <property type="entry name" value="WSS1-like_metalloprotease"/>
</dbReference>
<keyword evidence="2" id="KW-0863">Zinc-finger</keyword>
<evidence type="ECO:0000313" key="5">
    <source>
        <dbReference type="EMBL" id="CCA17990.1"/>
    </source>
</evidence>
<name>F0WA20_9STRA</name>
<dbReference type="HOGENOM" id="CLU_984895_0_0_1"/>
<dbReference type="SUPFAM" id="SSF90209">
    <property type="entry name" value="Ran binding protein zinc finger-like"/>
    <property type="match status" value="1"/>
</dbReference>
<evidence type="ECO:0000256" key="1">
    <source>
        <dbReference type="ARBA" id="ARBA00022723"/>
    </source>
</evidence>
<dbReference type="InterPro" id="IPR013536">
    <property type="entry name" value="WLM_dom"/>
</dbReference>
<dbReference type="InterPro" id="IPR001876">
    <property type="entry name" value="Znf_RanBP2"/>
</dbReference>
<evidence type="ECO:0000256" key="2">
    <source>
        <dbReference type="ARBA" id="ARBA00022771"/>
    </source>
</evidence>